<evidence type="ECO:0000313" key="4">
    <source>
        <dbReference type="Proteomes" id="UP000789396"/>
    </source>
</evidence>
<keyword evidence="4" id="KW-1185">Reference proteome</keyword>
<dbReference type="SUPFAM" id="SSF57959">
    <property type="entry name" value="Leucine zipper domain"/>
    <property type="match status" value="1"/>
</dbReference>
<evidence type="ECO:0000256" key="1">
    <source>
        <dbReference type="SAM" id="MobiDB-lite"/>
    </source>
</evidence>
<protein>
    <submittedName>
        <fullName evidence="3">12806_t:CDS:1</fullName>
    </submittedName>
</protein>
<dbReference type="OrthoDB" id="2247093at2759"/>
<gene>
    <name evidence="3" type="ORF">RFULGI_LOCUS12653</name>
</gene>
<feature type="region of interest" description="Disordered" evidence="1">
    <location>
        <begin position="97"/>
        <end position="151"/>
    </location>
</feature>
<feature type="non-terminal residue" evidence="3">
    <location>
        <position position="151"/>
    </location>
</feature>
<feature type="domain" description="BZIP" evidence="2">
    <location>
        <begin position="26"/>
        <end position="40"/>
    </location>
</feature>
<name>A0A9N9NJX1_9GLOM</name>
<proteinExistence type="predicted"/>
<accession>A0A9N9NJX1</accession>
<comment type="caution">
    <text evidence="3">The sequence shown here is derived from an EMBL/GenBank/DDBJ whole genome shotgun (WGS) entry which is preliminary data.</text>
</comment>
<organism evidence="3 4">
    <name type="scientific">Racocetra fulgida</name>
    <dbReference type="NCBI Taxonomy" id="60492"/>
    <lineage>
        <taxon>Eukaryota</taxon>
        <taxon>Fungi</taxon>
        <taxon>Fungi incertae sedis</taxon>
        <taxon>Mucoromycota</taxon>
        <taxon>Glomeromycotina</taxon>
        <taxon>Glomeromycetes</taxon>
        <taxon>Diversisporales</taxon>
        <taxon>Gigasporaceae</taxon>
        <taxon>Racocetra</taxon>
    </lineage>
</organism>
<dbReference type="Proteomes" id="UP000789396">
    <property type="component" value="Unassembled WGS sequence"/>
</dbReference>
<evidence type="ECO:0000259" key="2">
    <source>
        <dbReference type="PROSITE" id="PS00036"/>
    </source>
</evidence>
<dbReference type="AlphaFoldDB" id="A0A9N9NJX1"/>
<dbReference type="Pfam" id="PF07716">
    <property type="entry name" value="bZIP_2"/>
    <property type="match status" value="1"/>
</dbReference>
<dbReference type="InterPro" id="IPR004827">
    <property type="entry name" value="bZIP"/>
</dbReference>
<dbReference type="EMBL" id="CAJVPZ010031050">
    <property type="protein sequence ID" value="CAG8738269.1"/>
    <property type="molecule type" value="Genomic_DNA"/>
</dbReference>
<sequence length="151" mass="17896">MHHPYQHPVYRQNEQVDPATELLAEKRRRNAGASARFRDRRKQREREMQEKCQFLERRVQELESMDSAKHIMELEKKLEEAVADKKTFQEKIVEMEKELRSKLPEQEPESLTPPSSAGEYDSKDDFFNYYSRISRTPSSSTSSDESRKPTD</sequence>
<dbReference type="PROSITE" id="PS00036">
    <property type="entry name" value="BZIP_BASIC"/>
    <property type="match status" value="1"/>
</dbReference>
<feature type="compositionally biased region" description="Low complexity" evidence="1">
    <location>
        <begin position="131"/>
        <end position="143"/>
    </location>
</feature>
<evidence type="ECO:0000313" key="3">
    <source>
        <dbReference type="EMBL" id="CAG8738269.1"/>
    </source>
</evidence>
<reference evidence="3" key="1">
    <citation type="submission" date="2021-06" db="EMBL/GenBank/DDBJ databases">
        <authorList>
            <person name="Kallberg Y."/>
            <person name="Tangrot J."/>
            <person name="Rosling A."/>
        </authorList>
    </citation>
    <scope>NUCLEOTIDE SEQUENCE</scope>
    <source>
        <strain evidence="3">IN212</strain>
    </source>
</reference>
<dbReference type="GO" id="GO:0003700">
    <property type="term" value="F:DNA-binding transcription factor activity"/>
    <property type="evidence" value="ECO:0007669"/>
    <property type="project" value="InterPro"/>
</dbReference>
<feature type="region of interest" description="Disordered" evidence="1">
    <location>
        <begin position="25"/>
        <end position="46"/>
    </location>
</feature>
<dbReference type="Gene3D" id="1.20.5.170">
    <property type="match status" value="1"/>
</dbReference>
<dbReference type="InterPro" id="IPR046347">
    <property type="entry name" value="bZIP_sf"/>
</dbReference>